<feature type="region of interest" description="Disordered" evidence="1">
    <location>
        <begin position="114"/>
        <end position="147"/>
    </location>
</feature>
<keyword evidence="2" id="KW-1185">Reference proteome</keyword>
<dbReference type="WBParaSite" id="PSAMB.scaffold9942size4496.g32880.t1">
    <property type="protein sequence ID" value="PSAMB.scaffold9942size4496.g32880.t1"/>
    <property type="gene ID" value="PSAMB.scaffold9942size4496.g32880"/>
</dbReference>
<evidence type="ECO:0000313" key="2">
    <source>
        <dbReference type="Proteomes" id="UP000887566"/>
    </source>
</evidence>
<organism evidence="2 3">
    <name type="scientific">Plectus sambesii</name>
    <dbReference type="NCBI Taxonomy" id="2011161"/>
    <lineage>
        <taxon>Eukaryota</taxon>
        <taxon>Metazoa</taxon>
        <taxon>Ecdysozoa</taxon>
        <taxon>Nematoda</taxon>
        <taxon>Chromadorea</taxon>
        <taxon>Plectida</taxon>
        <taxon>Plectina</taxon>
        <taxon>Plectoidea</taxon>
        <taxon>Plectidae</taxon>
        <taxon>Plectus</taxon>
    </lineage>
</organism>
<protein>
    <submittedName>
        <fullName evidence="3">Uncharacterized protein</fullName>
    </submittedName>
</protein>
<feature type="compositionally biased region" description="Polar residues" evidence="1">
    <location>
        <begin position="114"/>
        <end position="123"/>
    </location>
</feature>
<dbReference type="Proteomes" id="UP000887566">
    <property type="component" value="Unplaced"/>
</dbReference>
<feature type="compositionally biased region" description="Low complexity" evidence="1">
    <location>
        <begin position="62"/>
        <end position="72"/>
    </location>
</feature>
<feature type="region of interest" description="Disordered" evidence="1">
    <location>
        <begin position="45"/>
        <end position="81"/>
    </location>
</feature>
<reference evidence="3" key="1">
    <citation type="submission" date="2022-11" db="UniProtKB">
        <authorList>
            <consortium name="WormBaseParasite"/>
        </authorList>
    </citation>
    <scope>IDENTIFICATION</scope>
</reference>
<proteinExistence type="predicted"/>
<feature type="compositionally biased region" description="Basic and acidic residues" evidence="1">
    <location>
        <begin position="45"/>
        <end position="59"/>
    </location>
</feature>
<evidence type="ECO:0000313" key="3">
    <source>
        <dbReference type="WBParaSite" id="PSAMB.scaffold9942size4496.g32880.t1"/>
    </source>
</evidence>
<evidence type="ECO:0000256" key="1">
    <source>
        <dbReference type="SAM" id="MobiDB-lite"/>
    </source>
</evidence>
<dbReference type="AlphaFoldDB" id="A0A914XRH5"/>
<sequence length="147" mass="16028">MLELLELCARVIREVVDGGGGRWLLRTEAADKPLEHAPFSVIRQRAGDGVRAERKRREATVSASSASGSRPARSPEDIMSRSVATQQLFRPAAIADIQQARCGLTLRAAKCVSRQTTGSQTRRSMALLARPAPQIDRVTPATDYPHP</sequence>
<name>A0A914XRH5_9BILA</name>
<accession>A0A914XRH5</accession>